<sequence>MNRRTFVILCHLLRNVAGLSSREIVDVEEMGVMFLHVLAHYVKNRNCLVALDRTYIKVNVPVTDCPTFRKRKREIATNVLDVCDTKGNFVYILADWEGSARPNVPLVRVAWCWKCSMKHSSARNVIKGAFGVLKGRWAIIRGKSYYPFNMTTSSRAPKHVWTKEEDDTLFKCLVKLVSTGGWKSGNGTFWSGYLAQLVHMMVEKLPGCRVRATIVIDSRINIFKQIFQAIEEMRGPACSGFGWNDDAKCIIAEKKVFENWSHPAAKGLLNKSFFYYDELAYVFERDRTTGRFAETFVDVGSNEPAGRLSSGLHVPLSMAPMFTRNSYCLLREMTDLSSLDRALCQRQLMSHMDDMYGFVEMTDEERKNFYRVLLRDISR</sequence>
<evidence type="ECO:0000256" key="1">
    <source>
        <dbReference type="SAM" id="SignalP"/>
    </source>
</evidence>
<keyword evidence="1" id="KW-0732">Signal</keyword>
<protein>
    <submittedName>
        <fullName evidence="2">Retrotransposon protein</fullName>
    </submittedName>
</protein>
<name>A0A5D3CGP2_CUCMM</name>
<accession>A0A5D3CGP2</accession>
<gene>
    <name evidence="2" type="ORF">E5676_scaffold107G00590</name>
</gene>
<feature type="chain" id="PRO_5022691999" evidence="1">
    <location>
        <begin position="19"/>
        <end position="379"/>
    </location>
</feature>
<dbReference type="EMBL" id="SSTD01011039">
    <property type="protein sequence ID" value="TYK10971.1"/>
    <property type="molecule type" value="Genomic_DNA"/>
</dbReference>
<evidence type="ECO:0000313" key="2">
    <source>
        <dbReference type="EMBL" id="TYK10971.1"/>
    </source>
</evidence>
<feature type="signal peptide" evidence="1">
    <location>
        <begin position="1"/>
        <end position="18"/>
    </location>
</feature>
<dbReference type="Proteomes" id="UP000321947">
    <property type="component" value="Unassembled WGS sequence"/>
</dbReference>
<dbReference type="PANTHER" id="PTHR46250">
    <property type="entry name" value="MYB/SANT-LIKE DNA-BINDING DOMAIN PROTEIN-RELATED"/>
    <property type="match status" value="1"/>
</dbReference>
<evidence type="ECO:0000313" key="3">
    <source>
        <dbReference type="Proteomes" id="UP000321947"/>
    </source>
</evidence>
<dbReference type="AlphaFoldDB" id="A0A5D3CGP2"/>
<comment type="caution">
    <text evidence="2">The sequence shown here is derived from an EMBL/GenBank/DDBJ whole genome shotgun (WGS) entry which is preliminary data.</text>
</comment>
<proteinExistence type="predicted"/>
<dbReference type="PANTHER" id="PTHR46250:SF18">
    <property type="entry name" value="MYB_SANT-LIKE DOMAIN-CONTAINING PROTEIN"/>
    <property type="match status" value="1"/>
</dbReference>
<organism evidence="2 3">
    <name type="scientific">Cucumis melo var. makuwa</name>
    <name type="common">Oriental melon</name>
    <dbReference type="NCBI Taxonomy" id="1194695"/>
    <lineage>
        <taxon>Eukaryota</taxon>
        <taxon>Viridiplantae</taxon>
        <taxon>Streptophyta</taxon>
        <taxon>Embryophyta</taxon>
        <taxon>Tracheophyta</taxon>
        <taxon>Spermatophyta</taxon>
        <taxon>Magnoliopsida</taxon>
        <taxon>eudicotyledons</taxon>
        <taxon>Gunneridae</taxon>
        <taxon>Pentapetalae</taxon>
        <taxon>rosids</taxon>
        <taxon>fabids</taxon>
        <taxon>Cucurbitales</taxon>
        <taxon>Cucurbitaceae</taxon>
        <taxon>Benincaseae</taxon>
        <taxon>Cucumis</taxon>
    </lineage>
</organism>
<reference evidence="2 3" key="1">
    <citation type="submission" date="2019-08" db="EMBL/GenBank/DDBJ databases">
        <title>Draft genome sequences of two oriental melons (Cucumis melo L. var makuwa).</title>
        <authorList>
            <person name="Kwon S.-Y."/>
        </authorList>
    </citation>
    <scope>NUCLEOTIDE SEQUENCE [LARGE SCALE GENOMIC DNA]</scope>
    <source>
        <strain evidence="3">cv. Chang Bougi</strain>
        <tissue evidence="2">Leaf</tissue>
    </source>
</reference>